<evidence type="ECO:0000256" key="1">
    <source>
        <dbReference type="ARBA" id="ARBA00004141"/>
    </source>
</evidence>
<name>A0A1H4G9B6_9GAMM</name>
<keyword evidence="2 5" id="KW-0812">Transmembrane</keyword>
<dbReference type="AlphaFoldDB" id="A0A1H4G9B6"/>
<dbReference type="RefSeq" id="WP_091827427.1">
    <property type="nucleotide sequence ID" value="NZ_FNRJ01000014.1"/>
</dbReference>
<dbReference type="EMBL" id="FNRJ01000014">
    <property type="protein sequence ID" value="SEB05282.1"/>
    <property type="molecule type" value="Genomic_DNA"/>
</dbReference>
<evidence type="ECO:0000256" key="2">
    <source>
        <dbReference type="ARBA" id="ARBA00022692"/>
    </source>
</evidence>
<evidence type="ECO:0000313" key="7">
    <source>
        <dbReference type="Proteomes" id="UP000242469"/>
    </source>
</evidence>
<feature type="transmembrane region" description="Helical" evidence="5">
    <location>
        <begin position="21"/>
        <end position="43"/>
    </location>
</feature>
<gene>
    <name evidence="6" type="ORF">SAMN02745729_11476</name>
</gene>
<evidence type="ECO:0000256" key="3">
    <source>
        <dbReference type="ARBA" id="ARBA00022989"/>
    </source>
</evidence>
<dbReference type="InterPro" id="IPR019109">
    <property type="entry name" value="MamF_MmsF"/>
</dbReference>
<sequence>MTEQVVTAEKPTTEGSCKLVYILYLAGLVFGITGVIGVIMAYINKSDAPEWLQRHYQFQIRTFWIGFLYLVIGSILSLVIIGWFVILFWVVWLIIRCVKGMKALDMKQAPANVTGWLF</sequence>
<accession>A0A1H4G9B6</accession>
<dbReference type="OrthoDB" id="5405464at2"/>
<keyword evidence="7" id="KW-1185">Reference proteome</keyword>
<feature type="transmembrane region" description="Helical" evidence="5">
    <location>
        <begin position="63"/>
        <end position="95"/>
    </location>
</feature>
<dbReference type="Proteomes" id="UP000242469">
    <property type="component" value="Unassembled WGS sequence"/>
</dbReference>
<keyword evidence="3 5" id="KW-1133">Transmembrane helix</keyword>
<comment type="subcellular location">
    <subcellularLocation>
        <location evidence="1">Membrane</location>
        <topology evidence="1">Multi-pass membrane protein</topology>
    </subcellularLocation>
</comment>
<organism evidence="6 7">
    <name type="scientific">Marinobacterium iners DSM 11526</name>
    <dbReference type="NCBI Taxonomy" id="1122198"/>
    <lineage>
        <taxon>Bacteria</taxon>
        <taxon>Pseudomonadati</taxon>
        <taxon>Pseudomonadota</taxon>
        <taxon>Gammaproteobacteria</taxon>
        <taxon>Oceanospirillales</taxon>
        <taxon>Oceanospirillaceae</taxon>
        <taxon>Marinobacterium</taxon>
    </lineage>
</organism>
<proteinExistence type="predicted"/>
<evidence type="ECO:0000256" key="4">
    <source>
        <dbReference type="ARBA" id="ARBA00023136"/>
    </source>
</evidence>
<reference evidence="7" key="1">
    <citation type="submission" date="2016-10" db="EMBL/GenBank/DDBJ databases">
        <authorList>
            <person name="Varghese N."/>
            <person name="Submissions S."/>
        </authorList>
    </citation>
    <scope>NUCLEOTIDE SEQUENCE [LARGE SCALE GENOMIC DNA]</scope>
    <source>
        <strain evidence="7">DSM 11526</strain>
    </source>
</reference>
<keyword evidence="4 5" id="KW-0472">Membrane</keyword>
<protein>
    <submittedName>
        <fullName evidence="6">Uncharacterized membrane protein</fullName>
    </submittedName>
</protein>
<dbReference type="Pfam" id="PF09685">
    <property type="entry name" value="MamF_MmsF"/>
    <property type="match status" value="1"/>
</dbReference>
<evidence type="ECO:0000313" key="6">
    <source>
        <dbReference type="EMBL" id="SEB05282.1"/>
    </source>
</evidence>
<evidence type="ECO:0000256" key="5">
    <source>
        <dbReference type="SAM" id="Phobius"/>
    </source>
</evidence>